<dbReference type="GO" id="GO:0030983">
    <property type="term" value="F:mismatched DNA binding"/>
    <property type="evidence" value="ECO:0007669"/>
    <property type="project" value="InterPro"/>
</dbReference>
<reference evidence="13" key="1">
    <citation type="submission" date="2022-07" db="EMBL/GenBank/DDBJ databases">
        <title>Phylogenomic reconstructions and comparative analyses of Kickxellomycotina fungi.</title>
        <authorList>
            <person name="Reynolds N.K."/>
            <person name="Stajich J.E."/>
            <person name="Barry K."/>
            <person name="Grigoriev I.V."/>
            <person name="Crous P."/>
            <person name="Smith M.E."/>
        </authorList>
    </citation>
    <scope>NUCLEOTIDE SEQUENCE</scope>
    <source>
        <strain evidence="13">IMI 214461</strain>
    </source>
</reference>
<dbReference type="Gene3D" id="1.10.1420.10">
    <property type="match status" value="2"/>
</dbReference>
<evidence type="ECO:0000256" key="4">
    <source>
        <dbReference type="ARBA" id="ARBA00022741"/>
    </source>
</evidence>
<dbReference type="InterPro" id="IPR036678">
    <property type="entry name" value="MutS_con_dom_sf"/>
</dbReference>
<evidence type="ECO:0000256" key="8">
    <source>
        <dbReference type="ARBA" id="ARBA00023204"/>
    </source>
</evidence>
<dbReference type="PROSITE" id="PS00486">
    <property type="entry name" value="DNA_MISMATCH_REPAIR_2"/>
    <property type="match status" value="1"/>
</dbReference>
<comment type="caution">
    <text evidence="13">The sequence shown here is derived from an EMBL/GenBank/DDBJ whole genome shotgun (WGS) entry which is preliminary data.</text>
</comment>
<evidence type="ECO:0000256" key="2">
    <source>
        <dbReference type="ARBA" id="ARBA00006271"/>
    </source>
</evidence>
<dbReference type="Pfam" id="PF05188">
    <property type="entry name" value="MutS_II"/>
    <property type="match status" value="1"/>
</dbReference>
<dbReference type="FunFam" id="3.30.420.110:FF:000002">
    <property type="entry name" value="DNA mismatch repair protein"/>
    <property type="match status" value="1"/>
</dbReference>
<dbReference type="Pfam" id="PF05190">
    <property type="entry name" value="MutS_IV"/>
    <property type="match status" value="1"/>
</dbReference>
<evidence type="ECO:0000259" key="12">
    <source>
        <dbReference type="PROSITE" id="PS00486"/>
    </source>
</evidence>
<comment type="function">
    <text evidence="11">Component of the post-replicative DNA mismatch repair system (MMR).</text>
</comment>
<dbReference type="GO" id="GO:0032301">
    <property type="term" value="C:MutSalpha complex"/>
    <property type="evidence" value="ECO:0007669"/>
    <property type="project" value="TreeGrafter"/>
</dbReference>
<evidence type="ECO:0000256" key="6">
    <source>
        <dbReference type="ARBA" id="ARBA00022840"/>
    </source>
</evidence>
<sequence length="960" mass="104940">MSMQTERPDLDLDKSSETGFCKFFSSLAAQENTIRVFERSNGDFYSVHGADAEYVANVVYKTTTVIKYIGGGVSTGLPSCTMSRIVAENFLRDALVSYQLRVEIYAPQDGGSGSKLSGGNWKVARTASPGNLQQVEELLFANSEMITVPLVMAVTFKMVVDQMQCGVAFVDPAQRSMGVCEFTDNDVFSNLESLVIQLGVRECLVEKETAQRHLEHTKLAGVLERCGVVVTECARSQFASADIEQDLGRLLELTAPASSLLELELKSAMGALAAIIQYLNLLMDESNFGSYSLGTHSLAQYMKLDASAVQALNLVPSPHDGSSKTMSLLGLLNHCKTSQGQRLLAQWLKQPLLSIDAIEDRLGLVEHYFADSEMRETLRVAHLRNMPDFKRLSNRFQRGFATLQDIVRVYQVVIALPGLCDALSGGNEGTPPPPPLLSKYYLQDLLAITDDLQPFQSLVETTVDLAMADNHEFMLRADFDEGLQETRAQMDGEMVQILEEQARVSGALDLETNKKLKLEKHTTFGYCLRVSRTDAARLRGKSTKFIELSTLKTGVFFTTPALRDSSRAYRDLSDAYSKAQAALVREVIKVASSYCLVLERLNKTVAHLDVILSFAEASASAPTPYVRPVLKSEGDVRLIAARHPCLEVQDGVSFIANDVSMVRGESEFVIITGPNMGGKSTYIRQIGVIALMAQVGCFVPCDAAELYIFDCILARVGAGDAQLKGVSTFMAEMLETASILKTATSKSLVIIDELGRGTSTYDGFGLAWAISEHIVKEIGCKCLFATHFHELTELESIYPSVDNRHVMACITDNVTTEGDQGAAGAVKSKQRDLTLLYKIGQGVCDQSFGIHVAELANFPESIVRLAKRKVEELEDFGAKDVGEASAKAMEVDSLDSGKFTKQQMAAGSKTIERFLSEFTNTSGLAAMAPNQIAQRVTELRAKYDADIAANAWVQNVIATL</sequence>
<feature type="domain" description="DNA mismatch repair proteins mutS family" evidence="12">
    <location>
        <begin position="747"/>
        <end position="763"/>
    </location>
</feature>
<dbReference type="PANTHER" id="PTHR11361">
    <property type="entry name" value="DNA MISMATCH REPAIR PROTEIN MUTS FAMILY MEMBER"/>
    <property type="match status" value="1"/>
</dbReference>
<dbReference type="FunFam" id="3.40.50.300:FF:000925">
    <property type="entry name" value="DNA mismatch repair protein MSH2"/>
    <property type="match status" value="1"/>
</dbReference>
<organism evidence="13 14">
    <name type="scientific">Coemansia thaxteri</name>
    <dbReference type="NCBI Taxonomy" id="2663907"/>
    <lineage>
        <taxon>Eukaryota</taxon>
        <taxon>Fungi</taxon>
        <taxon>Fungi incertae sedis</taxon>
        <taxon>Zoopagomycota</taxon>
        <taxon>Kickxellomycotina</taxon>
        <taxon>Kickxellomycetes</taxon>
        <taxon>Kickxellales</taxon>
        <taxon>Kickxellaceae</taxon>
        <taxon>Coemansia</taxon>
    </lineage>
</organism>
<gene>
    <name evidence="13" type="primary">msh2</name>
    <name evidence="13" type="ORF">H4R26_001270</name>
</gene>
<evidence type="ECO:0000256" key="1">
    <source>
        <dbReference type="ARBA" id="ARBA00004123"/>
    </source>
</evidence>
<keyword evidence="7 11" id="KW-0238">DNA-binding</keyword>
<evidence type="ECO:0000313" key="13">
    <source>
        <dbReference type="EMBL" id="KAJ2006630.1"/>
    </source>
</evidence>
<dbReference type="SMART" id="SM00533">
    <property type="entry name" value="MUTSd"/>
    <property type="match status" value="1"/>
</dbReference>
<dbReference type="PIRSF" id="PIRSF005813">
    <property type="entry name" value="MSH2"/>
    <property type="match status" value="1"/>
</dbReference>
<dbReference type="SUPFAM" id="SSF52540">
    <property type="entry name" value="P-loop containing nucleoside triphosphate hydrolases"/>
    <property type="match status" value="1"/>
</dbReference>
<dbReference type="Proteomes" id="UP001150907">
    <property type="component" value="Unassembled WGS sequence"/>
</dbReference>
<dbReference type="GO" id="GO:0006298">
    <property type="term" value="P:mismatch repair"/>
    <property type="evidence" value="ECO:0007669"/>
    <property type="project" value="InterPro"/>
</dbReference>
<evidence type="ECO:0000256" key="11">
    <source>
        <dbReference type="RuleBase" id="RU003756"/>
    </source>
</evidence>
<dbReference type="Pfam" id="PF01624">
    <property type="entry name" value="MutS_I"/>
    <property type="match status" value="1"/>
</dbReference>
<keyword evidence="5 11" id="KW-0227">DNA damage</keyword>
<proteinExistence type="inferred from homology"/>
<dbReference type="Gene3D" id="3.40.1170.10">
    <property type="entry name" value="DNA repair protein MutS, domain I"/>
    <property type="match status" value="1"/>
</dbReference>
<dbReference type="GO" id="GO:0140664">
    <property type="term" value="F:ATP-dependent DNA damage sensor activity"/>
    <property type="evidence" value="ECO:0007669"/>
    <property type="project" value="InterPro"/>
</dbReference>
<keyword evidence="6" id="KW-0067">ATP-binding</keyword>
<dbReference type="NCBIfam" id="NF003810">
    <property type="entry name" value="PRK05399.1"/>
    <property type="match status" value="1"/>
</dbReference>
<dbReference type="PANTHER" id="PTHR11361:SF35">
    <property type="entry name" value="DNA MISMATCH REPAIR PROTEIN MSH2"/>
    <property type="match status" value="1"/>
</dbReference>
<dbReference type="InterPro" id="IPR007860">
    <property type="entry name" value="DNA_mmatch_repair_MutS_con_dom"/>
</dbReference>
<keyword evidence="14" id="KW-1185">Reference proteome</keyword>
<dbReference type="InterPro" id="IPR007696">
    <property type="entry name" value="DNA_mismatch_repair_MutS_core"/>
</dbReference>
<dbReference type="InterPro" id="IPR016151">
    <property type="entry name" value="DNA_mismatch_repair_MutS_N"/>
</dbReference>
<dbReference type="Gene3D" id="3.30.420.110">
    <property type="entry name" value="MutS, connector domain"/>
    <property type="match status" value="1"/>
</dbReference>
<evidence type="ECO:0000256" key="7">
    <source>
        <dbReference type="ARBA" id="ARBA00023125"/>
    </source>
</evidence>
<evidence type="ECO:0000256" key="3">
    <source>
        <dbReference type="ARBA" id="ARBA00019549"/>
    </source>
</evidence>
<dbReference type="InterPro" id="IPR011184">
    <property type="entry name" value="DNA_mismatch_repair_Msh2"/>
</dbReference>
<dbReference type="Pfam" id="PF00488">
    <property type="entry name" value="MutS_V"/>
    <property type="match status" value="1"/>
</dbReference>
<evidence type="ECO:0000256" key="10">
    <source>
        <dbReference type="ARBA" id="ARBA00073545"/>
    </source>
</evidence>
<dbReference type="GO" id="GO:0006312">
    <property type="term" value="P:mitotic recombination"/>
    <property type="evidence" value="ECO:0007669"/>
    <property type="project" value="TreeGrafter"/>
</dbReference>
<dbReference type="CDD" id="cd03285">
    <property type="entry name" value="ABC_MSH2_euk"/>
    <property type="match status" value="1"/>
</dbReference>
<dbReference type="InterPro" id="IPR036187">
    <property type="entry name" value="DNA_mismatch_repair_MutS_sf"/>
</dbReference>
<dbReference type="AlphaFoldDB" id="A0A9W8BMH8"/>
<dbReference type="InterPro" id="IPR045076">
    <property type="entry name" value="MutS"/>
</dbReference>
<dbReference type="EMBL" id="JANBQF010000053">
    <property type="protein sequence ID" value="KAJ2006630.1"/>
    <property type="molecule type" value="Genomic_DNA"/>
</dbReference>
<keyword evidence="9" id="KW-0539">Nucleus</keyword>
<dbReference type="GO" id="GO:0051053">
    <property type="term" value="P:negative regulation of DNA metabolic process"/>
    <property type="evidence" value="ECO:0007669"/>
    <property type="project" value="UniProtKB-ARBA"/>
</dbReference>
<accession>A0A9W8BMH8</accession>
<dbReference type="Pfam" id="PF05192">
    <property type="entry name" value="MutS_III"/>
    <property type="match status" value="1"/>
</dbReference>
<dbReference type="InterPro" id="IPR027417">
    <property type="entry name" value="P-loop_NTPase"/>
</dbReference>
<dbReference type="SMART" id="SM00534">
    <property type="entry name" value="MUTSac"/>
    <property type="match status" value="1"/>
</dbReference>
<dbReference type="InterPro" id="IPR007695">
    <property type="entry name" value="DNA_mismatch_repair_MutS-lik_N"/>
</dbReference>
<comment type="subcellular location">
    <subcellularLocation>
        <location evidence="1">Nucleus</location>
    </subcellularLocation>
</comment>
<dbReference type="InterPro" id="IPR007861">
    <property type="entry name" value="DNA_mismatch_repair_MutS_clamp"/>
</dbReference>
<dbReference type="GO" id="GO:0005524">
    <property type="term" value="F:ATP binding"/>
    <property type="evidence" value="ECO:0007669"/>
    <property type="project" value="UniProtKB-KW"/>
</dbReference>
<evidence type="ECO:0000256" key="9">
    <source>
        <dbReference type="ARBA" id="ARBA00023242"/>
    </source>
</evidence>
<evidence type="ECO:0000256" key="5">
    <source>
        <dbReference type="ARBA" id="ARBA00022763"/>
    </source>
</evidence>
<comment type="similarity">
    <text evidence="2 11">Belongs to the DNA mismatch repair MutS family.</text>
</comment>
<evidence type="ECO:0000313" key="14">
    <source>
        <dbReference type="Proteomes" id="UP001150907"/>
    </source>
</evidence>
<dbReference type="SUPFAM" id="SSF48334">
    <property type="entry name" value="DNA repair protein MutS, domain III"/>
    <property type="match status" value="1"/>
</dbReference>
<keyword evidence="8 11" id="KW-0234">DNA repair</keyword>
<dbReference type="InterPro" id="IPR000432">
    <property type="entry name" value="DNA_mismatch_repair_MutS_C"/>
</dbReference>
<name>A0A9W8BMH8_9FUNG</name>
<dbReference type="InterPro" id="IPR032642">
    <property type="entry name" value="Msh2_ATP-bd"/>
</dbReference>
<dbReference type="Gene3D" id="3.40.50.300">
    <property type="entry name" value="P-loop containing nucleotide triphosphate hydrolases"/>
    <property type="match status" value="1"/>
</dbReference>
<dbReference type="OrthoDB" id="295033at2759"/>
<dbReference type="FunFam" id="1.10.1420.10:FF:000003">
    <property type="entry name" value="DNA mismatch repair protein"/>
    <property type="match status" value="1"/>
</dbReference>
<keyword evidence="4 11" id="KW-0547">Nucleotide-binding</keyword>
<protein>
    <recommendedName>
        <fullName evidence="10">DNA mismatch repair protein MSH2</fullName>
    </recommendedName>
    <alternativeName>
        <fullName evidence="3">DNA mismatch repair protein Msh2</fullName>
    </alternativeName>
</protein>